<accession>A0AAU9EWE0</accession>
<feature type="signal peptide" evidence="1">
    <location>
        <begin position="1"/>
        <end position="28"/>
    </location>
</feature>
<reference evidence="3" key="1">
    <citation type="journal article" date="2023" name="Arch. Microbiol.">
        <title>Desulfoferula mesophilus gen. nov. sp. nov., a mesophilic sulfate-reducing bacterium isolated from a brackish lake sediment.</title>
        <authorList>
            <person name="Watanabe T."/>
            <person name="Yabe T."/>
            <person name="Tsuji J.M."/>
            <person name="Fukui M."/>
        </authorList>
    </citation>
    <scope>NUCLEOTIDE SEQUENCE [LARGE SCALE GENOMIC DNA]</scope>
    <source>
        <strain evidence="3">12FAK</strain>
    </source>
</reference>
<gene>
    <name evidence="2" type="ORF">FAK_11040</name>
</gene>
<dbReference type="AlphaFoldDB" id="A0AAU9EWE0"/>
<evidence type="ECO:0000256" key="1">
    <source>
        <dbReference type="SAM" id="SignalP"/>
    </source>
</evidence>
<name>A0AAU9EWE0_9BACT</name>
<dbReference type="Pfam" id="PF09694">
    <property type="entry name" value="Gcw_chp"/>
    <property type="match status" value="1"/>
</dbReference>
<keyword evidence="3" id="KW-1185">Reference proteome</keyword>
<protein>
    <recommendedName>
        <fullName evidence="4">Transporter</fullName>
    </recommendedName>
</protein>
<sequence length="256" mass="28037">MRKLAITLILAICMVLPLGLAGATPAQAKLTPTADFEVAFNSKYVWRGIVVVDDWVAQPSVTAGVGGFSFNVWGDYMLTDQNGRQTEFDEIDLTADYTFELGKFSIPVGVIVYTFPGSDASDTTELYAGVSYDWIVTPSITIYRDIKETNSFYIQGALDWSHDLPKLSDMVGWAVGLGGTIAYGGTDNNLFYYGADQDGLTDYSVYLTVPFKIGEYVTLTPQVVLTGLIDSTIQDAMEGVQDDNNMYWGLVFSASF</sequence>
<keyword evidence="1" id="KW-0732">Signal</keyword>
<proteinExistence type="predicted"/>
<dbReference type="InterPro" id="IPR010239">
    <property type="entry name" value="CHP02001"/>
</dbReference>
<dbReference type="EMBL" id="AP028679">
    <property type="protein sequence ID" value="BEQ14038.1"/>
    <property type="molecule type" value="Genomic_DNA"/>
</dbReference>
<evidence type="ECO:0000313" key="2">
    <source>
        <dbReference type="EMBL" id="BEQ14038.1"/>
    </source>
</evidence>
<evidence type="ECO:0000313" key="3">
    <source>
        <dbReference type="Proteomes" id="UP001366166"/>
    </source>
</evidence>
<evidence type="ECO:0008006" key="4">
    <source>
        <dbReference type="Google" id="ProtNLM"/>
    </source>
</evidence>
<dbReference type="KEGG" id="dmp:FAK_11040"/>
<organism evidence="2 3">
    <name type="scientific">Desulfoferula mesophila</name>
    <dbReference type="NCBI Taxonomy" id="3058419"/>
    <lineage>
        <taxon>Bacteria</taxon>
        <taxon>Pseudomonadati</taxon>
        <taxon>Thermodesulfobacteriota</taxon>
        <taxon>Desulfarculia</taxon>
        <taxon>Desulfarculales</taxon>
        <taxon>Desulfarculaceae</taxon>
        <taxon>Desulfoferula</taxon>
    </lineage>
</organism>
<feature type="chain" id="PRO_5043538145" description="Transporter" evidence="1">
    <location>
        <begin position="29"/>
        <end position="256"/>
    </location>
</feature>
<dbReference type="RefSeq" id="WP_338605765.1">
    <property type="nucleotide sequence ID" value="NZ_AP028679.1"/>
</dbReference>
<dbReference type="Proteomes" id="UP001366166">
    <property type="component" value="Chromosome"/>
</dbReference>